<comment type="similarity">
    <text evidence="2">Belongs to the cytochrome P450 family.</text>
</comment>
<evidence type="ECO:0000256" key="2">
    <source>
        <dbReference type="ARBA" id="ARBA00010617"/>
    </source>
</evidence>
<organism evidence="9 10">
    <name type="scientific">Morella rubra</name>
    <name type="common">Chinese bayberry</name>
    <dbReference type="NCBI Taxonomy" id="262757"/>
    <lineage>
        <taxon>Eukaryota</taxon>
        <taxon>Viridiplantae</taxon>
        <taxon>Streptophyta</taxon>
        <taxon>Embryophyta</taxon>
        <taxon>Tracheophyta</taxon>
        <taxon>Spermatophyta</taxon>
        <taxon>Magnoliopsida</taxon>
        <taxon>eudicotyledons</taxon>
        <taxon>Gunneridae</taxon>
        <taxon>Pentapetalae</taxon>
        <taxon>rosids</taxon>
        <taxon>fabids</taxon>
        <taxon>Fagales</taxon>
        <taxon>Myricaceae</taxon>
        <taxon>Morella</taxon>
    </lineage>
</organism>
<protein>
    <submittedName>
        <fullName evidence="9">Cytochrome P450 94A2</fullName>
    </submittedName>
</protein>
<dbReference type="Gene3D" id="1.10.630.10">
    <property type="entry name" value="Cytochrome P450"/>
    <property type="match status" value="1"/>
</dbReference>
<evidence type="ECO:0000256" key="4">
    <source>
        <dbReference type="ARBA" id="ARBA00022723"/>
    </source>
</evidence>
<keyword evidence="6 8" id="KW-0408">Iron</keyword>
<dbReference type="InterPro" id="IPR001128">
    <property type="entry name" value="Cyt_P450"/>
</dbReference>
<name>A0A6A1V8V1_9ROSI</name>
<gene>
    <name evidence="9" type="ORF">CJ030_MR6G011321</name>
</gene>
<evidence type="ECO:0000256" key="1">
    <source>
        <dbReference type="ARBA" id="ARBA00001971"/>
    </source>
</evidence>
<evidence type="ECO:0000256" key="5">
    <source>
        <dbReference type="ARBA" id="ARBA00023002"/>
    </source>
</evidence>
<keyword evidence="10" id="KW-1185">Reference proteome</keyword>
<keyword evidence="5" id="KW-0560">Oxidoreductase</keyword>
<evidence type="ECO:0000313" key="10">
    <source>
        <dbReference type="Proteomes" id="UP000516437"/>
    </source>
</evidence>
<dbReference type="Proteomes" id="UP000516437">
    <property type="component" value="Chromosome 6"/>
</dbReference>
<evidence type="ECO:0000256" key="8">
    <source>
        <dbReference type="PIRSR" id="PIRSR602401-1"/>
    </source>
</evidence>
<dbReference type="EMBL" id="RXIC02000024">
    <property type="protein sequence ID" value="KAB1208885.1"/>
    <property type="molecule type" value="Genomic_DNA"/>
</dbReference>
<dbReference type="GO" id="GO:0016705">
    <property type="term" value="F:oxidoreductase activity, acting on paired donors, with incorporation or reduction of molecular oxygen"/>
    <property type="evidence" value="ECO:0007669"/>
    <property type="project" value="InterPro"/>
</dbReference>
<dbReference type="PANTHER" id="PTHR24296">
    <property type="entry name" value="CYTOCHROME P450"/>
    <property type="match status" value="1"/>
</dbReference>
<dbReference type="InterPro" id="IPR002401">
    <property type="entry name" value="Cyt_P450_E_grp-I"/>
</dbReference>
<proteinExistence type="inferred from homology"/>
<dbReference type="CDD" id="cd11064">
    <property type="entry name" value="CYP86A"/>
    <property type="match status" value="1"/>
</dbReference>
<comment type="caution">
    <text evidence="9">The sequence shown here is derived from an EMBL/GenBank/DDBJ whole genome shotgun (WGS) entry which is preliminary data.</text>
</comment>
<comment type="cofactor">
    <cofactor evidence="1 8">
        <name>heme</name>
        <dbReference type="ChEBI" id="CHEBI:30413"/>
    </cofactor>
</comment>
<dbReference type="PRINTS" id="PR00385">
    <property type="entry name" value="P450"/>
</dbReference>
<feature type="binding site" description="axial binding residue" evidence="8">
    <location>
        <position position="454"/>
    </location>
    <ligand>
        <name>heme</name>
        <dbReference type="ChEBI" id="CHEBI:30413"/>
    </ligand>
    <ligandPart>
        <name>Fe</name>
        <dbReference type="ChEBI" id="CHEBI:18248"/>
    </ligandPart>
</feature>
<dbReference type="SUPFAM" id="SSF48264">
    <property type="entry name" value="Cytochrome P450"/>
    <property type="match status" value="1"/>
</dbReference>
<dbReference type="GO" id="GO:0004497">
    <property type="term" value="F:monooxygenase activity"/>
    <property type="evidence" value="ECO:0007669"/>
    <property type="project" value="UniProtKB-KW"/>
</dbReference>
<dbReference type="InterPro" id="IPR036396">
    <property type="entry name" value="Cyt_P450_sf"/>
</dbReference>
<dbReference type="PRINTS" id="PR00463">
    <property type="entry name" value="EP450I"/>
</dbReference>
<dbReference type="GO" id="GO:0020037">
    <property type="term" value="F:heme binding"/>
    <property type="evidence" value="ECO:0007669"/>
    <property type="project" value="InterPro"/>
</dbReference>
<evidence type="ECO:0000256" key="3">
    <source>
        <dbReference type="ARBA" id="ARBA00022617"/>
    </source>
</evidence>
<dbReference type="AlphaFoldDB" id="A0A6A1V8V1"/>
<dbReference type="OrthoDB" id="1470350at2759"/>
<keyword evidence="7" id="KW-0503">Monooxygenase</keyword>
<accession>A0A6A1V8V1</accession>
<keyword evidence="4 8" id="KW-0479">Metal-binding</keyword>
<evidence type="ECO:0000313" key="9">
    <source>
        <dbReference type="EMBL" id="KAB1208885.1"/>
    </source>
</evidence>
<sequence length="515" mass="58712">MVFLQLLALVSFLVLLPLLSFLFLTKTSTPKKQSTSHPTATIHPKSYPLIGSLPAIIANNHRLNRWTADILQISPSATFVLHRPFNKFFVFTADPAVVQHILKTHFHNYGKGEFFKRTLKDFLGHGIFNVDGESWKFQRQVASHEFNTKSLRKFVETVVDTELYDRLIPLLSSAAKSGTILDFQDILQRFAFDNICKIAFGLDPAYLLPSLPQTKFAQAFDDSVTISSRRFDAIIPLFWKIKKLLNIGSEKRLRIAVSEVQEFARNIIREKKHEIEQKASLDSIDLLSRFLSSGHSDENFVTDIVISFMLAGRDTTSSALTWYFWLLSKNPHVEAAVLEEIEEKSEASVYDEVKDMVYTHASLCESMRFYPPVAGDSKEAVTDDVLPDGTMVKKGTRVMYHIYAMGRSETLWGSDWAEFKPERWLEKDEGEKHWKFLGRDAYTYPVFQAGPRICLGKDMAFLQMKRVVAGVVRRFKVVPVLEEGFEPEFLPLLTSKMKGGLPVRIVERGLGEVEL</sequence>
<reference evidence="9 10" key="1">
    <citation type="journal article" date="2019" name="Plant Biotechnol. J.">
        <title>The red bayberry genome and genetic basis of sex determination.</title>
        <authorList>
            <person name="Jia H.M."/>
            <person name="Jia H.J."/>
            <person name="Cai Q.L."/>
            <person name="Wang Y."/>
            <person name="Zhao H.B."/>
            <person name="Yang W.F."/>
            <person name="Wang G.Y."/>
            <person name="Li Y.H."/>
            <person name="Zhan D.L."/>
            <person name="Shen Y.T."/>
            <person name="Niu Q.F."/>
            <person name="Chang L."/>
            <person name="Qiu J."/>
            <person name="Zhao L."/>
            <person name="Xie H.B."/>
            <person name="Fu W.Y."/>
            <person name="Jin J."/>
            <person name="Li X.W."/>
            <person name="Jiao Y."/>
            <person name="Zhou C.C."/>
            <person name="Tu T."/>
            <person name="Chai C.Y."/>
            <person name="Gao J.L."/>
            <person name="Fan L.J."/>
            <person name="van de Weg E."/>
            <person name="Wang J.Y."/>
            <person name="Gao Z.S."/>
        </authorList>
    </citation>
    <scope>NUCLEOTIDE SEQUENCE [LARGE SCALE GENOMIC DNA]</scope>
    <source>
        <tissue evidence="9">Leaves</tissue>
    </source>
</reference>
<keyword evidence="3 8" id="KW-0349">Heme</keyword>
<dbReference type="Pfam" id="PF00067">
    <property type="entry name" value="p450"/>
    <property type="match status" value="1"/>
</dbReference>
<dbReference type="GO" id="GO:0005506">
    <property type="term" value="F:iron ion binding"/>
    <property type="evidence" value="ECO:0007669"/>
    <property type="project" value="InterPro"/>
</dbReference>
<evidence type="ECO:0000256" key="7">
    <source>
        <dbReference type="ARBA" id="ARBA00023033"/>
    </source>
</evidence>
<evidence type="ECO:0000256" key="6">
    <source>
        <dbReference type="ARBA" id="ARBA00023004"/>
    </source>
</evidence>